<keyword evidence="3" id="KW-1185">Reference proteome</keyword>
<dbReference type="Proteomes" id="UP001620339">
    <property type="component" value="Unassembled WGS sequence"/>
</dbReference>
<dbReference type="NCBIfam" id="NF047498">
    <property type="entry name" value="LIC_12616_fam"/>
    <property type="match status" value="1"/>
</dbReference>
<accession>A0ABW8J3N7</accession>
<evidence type="ECO:0000313" key="3">
    <source>
        <dbReference type="Proteomes" id="UP001620339"/>
    </source>
</evidence>
<dbReference type="InterPro" id="IPR057087">
    <property type="entry name" value="Gp12-like"/>
</dbReference>
<protein>
    <recommendedName>
        <fullName evidence="1">Phage neck terminator protein gp12-like domain-containing protein</fullName>
    </recommendedName>
</protein>
<comment type="caution">
    <text evidence="2">The sequence shown here is derived from an EMBL/GenBank/DDBJ whole genome shotgun (WGS) entry which is preliminary data.</text>
</comment>
<name>A0ABW8J3N7_9GAMM</name>
<dbReference type="Pfam" id="PF23961">
    <property type="entry name" value="Phage_tail_terminator_9"/>
    <property type="match status" value="1"/>
</dbReference>
<gene>
    <name evidence="2" type="ORF">ISP25_07420</name>
</gene>
<organism evidence="2 3">
    <name type="scientific">Rhodanobacter hydrolyticus</name>
    <dbReference type="NCBI Taxonomy" id="2250595"/>
    <lineage>
        <taxon>Bacteria</taxon>
        <taxon>Pseudomonadati</taxon>
        <taxon>Pseudomonadota</taxon>
        <taxon>Gammaproteobacteria</taxon>
        <taxon>Lysobacterales</taxon>
        <taxon>Rhodanobacteraceae</taxon>
        <taxon>Rhodanobacter</taxon>
    </lineage>
</organism>
<evidence type="ECO:0000313" key="2">
    <source>
        <dbReference type="EMBL" id="MFK2876892.1"/>
    </source>
</evidence>
<evidence type="ECO:0000259" key="1">
    <source>
        <dbReference type="Pfam" id="PF23961"/>
    </source>
</evidence>
<proteinExistence type="predicted"/>
<dbReference type="RefSeq" id="WP_404612882.1">
    <property type="nucleotide sequence ID" value="NZ_JADIKK010000008.1"/>
</dbReference>
<sequence>MTATIDITDQDVFGAVRSLLLSILPAGTEVVQGQDNRVPMPLQGANGGFVVMTSAGQTRLAYNATNYTPGTANPGTKMMQPATQYAVQLDFYGPSSAAWAAMTQAVFRDEYATDDMPANIQPLYADDPMQMPLIDGEEQYEQRWKLTANVQYNPQITVPQNFGDTFPIGVNSVDAVAPP</sequence>
<dbReference type="EMBL" id="JADIKK010000008">
    <property type="protein sequence ID" value="MFK2876892.1"/>
    <property type="molecule type" value="Genomic_DNA"/>
</dbReference>
<reference evidence="2 3" key="1">
    <citation type="submission" date="2020-10" db="EMBL/GenBank/DDBJ databases">
        <title>Phylogeny of dyella-like bacteria.</title>
        <authorList>
            <person name="Fu J."/>
        </authorList>
    </citation>
    <scope>NUCLEOTIDE SEQUENCE [LARGE SCALE GENOMIC DNA]</scope>
    <source>
        <strain evidence="2 3">KACC 19113</strain>
    </source>
</reference>
<feature type="domain" description="Phage neck terminator protein gp12-like" evidence="1">
    <location>
        <begin position="11"/>
        <end position="169"/>
    </location>
</feature>